<dbReference type="SUPFAM" id="SSF56655">
    <property type="entry name" value="Carbohydrate phosphatase"/>
    <property type="match status" value="1"/>
</dbReference>
<dbReference type="Gene3D" id="3.30.540.10">
    <property type="entry name" value="Fructose-1,6-Bisphosphatase, subunit A, domain 1"/>
    <property type="match status" value="1"/>
</dbReference>
<sequence>MNQTEAALAERSALAREIAREAGLQALAFFADRAELAVDTKRNAQDAVTMADRQVELLLRERIRARFPDDGLFGEEFGVEAGRSGFVWVMDPIDGTSPFIFGLDSWCVSIAVTQNDRPAIGTIYVPVADEMFVAERGGGASLNGAPLRLGDAATVQNGLVGIGASHRVEPGLVARFVERLLSRGGIFIRNGSGALMLAYVAAGRLAAYWEPHMNAWDCLAGLLIVEEAGGWIHDPREWSSLEAGGLVVAGAAGTRWDMLELAELTERLPA</sequence>
<evidence type="ECO:0000256" key="1">
    <source>
        <dbReference type="ARBA" id="ARBA00009759"/>
    </source>
</evidence>
<dbReference type="InterPro" id="IPR000760">
    <property type="entry name" value="Inositol_monophosphatase-like"/>
</dbReference>
<dbReference type="RefSeq" id="WP_207351472.1">
    <property type="nucleotide sequence ID" value="NZ_JAFMPY010000014.1"/>
</dbReference>
<dbReference type="PRINTS" id="PR00377">
    <property type="entry name" value="IMPHPHTASES"/>
</dbReference>
<evidence type="ECO:0000313" key="3">
    <source>
        <dbReference type="Proteomes" id="UP000664288"/>
    </source>
</evidence>
<dbReference type="PANTHER" id="PTHR20854">
    <property type="entry name" value="INOSITOL MONOPHOSPHATASE"/>
    <property type="match status" value="1"/>
</dbReference>
<accession>A0ABS3J6P9</accession>
<dbReference type="Pfam" id="PF00459">
    <property type="entry name" value="Inositol_P"/>
    <property type="match status" value="1"/>
</dbReference>
<dbReference type="Gene3D" id="3.40.190.80">
    <property type="match status" value="1"/>
</dbReference>
<evidence type="ECO:0000313" key="2">
    <source>
        <dbReference type="EMBL" id="MBO0904840.1"/>
    </source>
</evidence>
<keyword evidence="3" id="KW-1185">Reference proteome</keyword>
<dbReference type="PANTHER" id="PTHR20854:SF4">
    <property type="entry name" value="INOSITOL-1-MONOPHOSPHATASE-RELATED"/>
    <property type="match status" value="1"/>
</dbReference>
<dbReference type="EMBL" id="JAFMPY010000014">
    <property type="protein sequence ID" value="MBO0904840.1"/>
    <property type="molecule type" value="Genomic_DNA"/>
</dbReference>
<proteinExistence type="inferred from homology"/>
<organism evidence="2 3">
    <name type="scientific">Jiella sonneratiae</name>
    <dbReference type="NCBI Taxonomy" id="2816856"/>
    <lineage>
        <taxon>Bacteria</taxon>
        <taxon>Pseudomonadati</taxon>
        <taxon>Pseudomonadota</taxon>
        <taxon>Alphaproteobacteria</taxon>
        <taxon>Hyphomicrobiales</taxon>
        <taxon>Aurantimonadaceae</taxon>
        <taxon>Jiella</taxon>
    </lineage>
</organism>
<gene>
    <name evidence="2" type="ORF">J1C47_14435</name>
</gene>
<comment type="caution">
    <text evidence="2">The sequence shown here is derived from an EMBL/GenBank/DDBJ whole genome shotgun (WGS) entry which is preliminary data.</text>
</comment>
<protein>
    <submittedName>
        <fullName evidence="2">Inositol monophosphatase</fullName>
    </submittedName>
</protein>
<name>A0ABS3J6P9_9HYPH</name>
<comment type="similarity">
    <text evidence="1">Belongs to the inositol monophosphatase superfamily.</text>
</comment>
<dbReference type="Proteomes" id="UP000664288">
    <property type="component" value="Unassembled WGS sequence"/>
</dbReference>
<reference evidence="2 3" key="1">
    <citation type="submission" date="2021-03" db="EMBL/GenBank/DDBJ databases">
        <title>Whole genome sequence of Jiella sp. MQZ13P-4.</title>
        <authorList>
            <person name="Tuo L."/>
        </authorList>
    </citation>
    <scope>NUCLEOTIDE SEQUENCE [LARGE SCALE GENOMIC DNA]</scope>
    <source>
        <strain evidence="2 3">MQZ13P-4</strain>
    </source>
</reference>